<keyword evidence="2 5" id="KW-0812">Transmembrane</keyword>
<evidence type="ECO:0000256" key="5">
    <source>
        <dbReference type="SAM" id="Phobius"/>
    </source>
</evidence>
<evidence type="ECO:0000256" key="3">
    <source>
        <dbReference type="ARBA" id="ARBA00022989"/>
    </source>
</evidence>
<comment type="subcellular location">
    <subcellularLocation>
        <location evidence="1">Endomembrane system</location>
        <topology evidence="1">Multi-pass membrane protein</topology>
    </subcellularLocation>
</comment>
<dbReference type="PANTHER" id="PTHR31851">
    <property type="entry name" value="FE(2+)/MN(2+) TRANSPORTER PCL1"/>
    <property type="match status" value="1"/>
</dbReference>
<dbReference type="EMBL" id="JAERWL010000008">
    <property type="protein sequence ID" value="MBM9476585.1"/>
    <property type="molecule type" value="Genomic_DNA"/>
</dbReference>
<evidence type="ECO:0000313" key="7">
    <source>
        <dbReference type="Proteomes" id="UP000663801"/>
    </source>
</evidence>
<dbReference type="InterPro" id="IPR008217">
    <property type="entry name" value="Ccc1_fam"/>
</dbReference>
<dbReference type="GO" id="GO:0012505">
    <property type="term" value="C:endomembrane system"/>
    <property type="evidence" value="ECO:0007669"/>
    <property type="project" value="UniProtKB-SubCell"/>
</dbReference>
<protein>
    <submittedName>
        <fullName evidence="6">VIT1/CCC1 transporter family protein</fullName>
    </submittedName>
</protein>
<reference evidence="6" key="1">
    <citation type="submission" date="2021-01" db="EMBL/GenBank/DDBJ databases">
        <title>KCTC 19127 draft genome.</title>
        <authorList>
            <person name="An D."/>
        </authorList>
    </citation>
    <scope>NUCLEOTIDE SEQUENCE</scope>
    <source>
        <strain evidence="6">KCTC 19127</strain>
    </source>
</reference>
<evidence type="ECO:0000313" key="6">
    <source>
        <dbReference type="EMBL" id="MBM9476585.1"/>
    </source>
</evidence>
<gene>
    <name evidence="6" type="ORF">JL107_09035</name>
</gene>
<keyword evidence="3 5" id="KW-1133">Transmembrane helix</keyword>
<organism evidence="6 7">
    <name type="scientific">Nakamurella flavida</name>
    <dbReference type="NCBI Taxonomy" id="363630"/>
    <lineage>
        <taxon>Bacteria</taxon>
        <taxon>Bacillati</taxon>
        <taxon>Actinomycetota</taxon>
        <taxon>Actinomycetes</taxon>
        <taxon>Nakamurellales</taxon>
        <taxon>Nakamurellaceae</taxon>
        <taxon>Nakamurella</taxon>
    </lineage>
</organism>
<dbReference type="Proteomes" id="UP000663801">
    <property type="component" value="Unassembled WGS sequence"/>
</dbReference>
<feature type="transmembrane region" description="Helical" evidence="5">
    <location>
        <begin position="167"/>
        <end position="189"/>
    </location>
</feature>
<dbReference type="GO" id="GO:0005384">
    <property type="term" value="F:manganese ion transmembrane transporter activity"/>
    <property type="evidence" value="ECO:0007669"/>
    <property type="project" value="InterPro"/>
</dbReference>
<keyword evidence="7" id="KW-1185">Reference proteome</keyword>
<accession>A0A938YF88</accession>
<evidence type="ECO:0000256" key="1">
    <source>
        <dbReference type="ARBA" id="ARBA00004127"/>
    </source>
</evidence>
<comment type="caution">
    <text evidence="6">The sequence shown here is derived from an EMBL/GenBank/DDBJ whole genome shotgun (WGS) entry which is preliminary data.</text>
</comment>
<name>A0A938YF88_9ACTN</name>
<feature type="transmembrane region" description="Helical" evidence="5">
    <location>
        <begin position="229"/>
        <end position="247"/>
    </location>
</feature>
<proteinExistence type="predicted"/>
<dbReference type="Pfam" id="PF01988">
    <property type="entry name" value="VIT1"/>
    <property type="match status" value="1"/>
</dbReference>
<keyword evidence="4 5" id="KW-0472">Membrane</keyword>
<evidence type="ECO:0000256" key="4">
    <source>
        <dbReference type="ARBA" id="ARBA00023136"/>
    </source>
</evidence>
<dbReference type="AlphaFoldDB" id="A0A938YF88"/>
<dbReference type="GO" id="GO:0030026">
    <property type="term" value="P:intracellular manganese ion homeostasis"/>
    <property type="evidence" value="ECO:0007669"/>
    <property type="project" value="InterPro"/>
</dbReference>
<sequence>MSPAESVPTPADPPVIREAHAAGWSHRHRDVSGGWLRPTVFGAVDGLVTNAALIAGVGGVGVSSHTIVLTGLAGLVAGAFSMGTGEYVSVTNQNELVQAEVAVEKRMHAQFPAAEQAELTATFRSYGADTETAARMAAAVSADPATALAFHTREELGVDPDDLPSPFVAGGASLAAFSLGALLPLLPYLLGLANLLVSMLITAVALTAGGAAVGRLTGRSLVRSGLRQLMLGAFAVAVTFLVGRLIGSPVG</sequence>
<feature type="transmembrane region" description="Helical" evidence="5">
    <location>
        <begin position="195"/>
        <end position="217"/>
    </location>
</feature>
<evidence type="ECO:0000256" key="2">
    <source>
        <dbReference type="ARBA" id="ARBA00022692"/>
    </source>
</evidence>
<dbReference type="RefSeq" id="WP_205256696.1">
    <property type="nucleotide sequence ID" value="NZ_BAAAPV010000004.1"/>
</dbReference>